<dbReference type="EMBL" id="JACIIG010000014">
    <property type="protein sequence ID" value="MBB4570514.1"/>
    <property type="molecule type" value="Genomic_DNA"/>
</dbReference>
<dbReference type="AlphaFoldDB" id="A0A7W6ZXL1"/>
<protein>
    <submittedName>
        <fullName evidence="1">Uncharacterized protein</fullName>
    </submittedName>
</protein>
<evidence type="ECO:0000313" key="2">
    <source>
        <dbReference type="Proteomes" id="UP000543836"/>
    </source>
</evidence>
<organism evidence="1 2">
    <name type="scientific">Rhizobium leucaenae</name>
    <dbReference type="NCBI Taxonomy" id="29450"/>
    <lineage>
        <taxon>Bacteria</taxon>
        <taxon>Pseudomonadati</taxon>
        <taxon>Pseudomonadota</taxon>
        <taxon>Alphaproteobacteria</taxon>
        <taxon>Hyphomicrobiales</taxon>
        <taxon>Rhizobiaceae</taxon>
        <taxon>Rhizobium/Agrobacterium group</taxon>
        <taxon>Rhizobium</taxon>
    </lineage>
</organism>
<name>A0A7W6ZXL1_9HYPH</name>
<gene>
    <name evidence="1" type="ORF">GGE60_004653</name>
</gene>
<dbReference type="Proteomes" id="UP000543836">
    <property type="component" value="Unassembled WGS sequence"/>
</dbReference>
<proteinExistence type="predicted"/>
<accession>A0A7W6ZXL1</accession>
<evidence type="ECO:0000313" key="1">
    <source>
        <dbReference type="EMBL" id="MBB4570514.1"/>
    </source>
</evidence>
<reference evidence="1 2" key="1">
    <citation type="submission" date="2020-08" db="EMBL/GenBank/DDBJ databases">
        <title>Genomic Encyclopedia of Type Strains, Phase IV (KMG-V): Genome sequencing to study the core and pangenomes of soil and plant-associated prokaryotes.</title>
        <authorList>
            <person name="Whitman W."/>
        </authorList>
    </citation>
    <scope>NUCLEOTIDE SEQUENCE [LARGE SCALE GENOMIC DNA]</scope>
    <source>
        <strain evidence="1 2">SEMIA 492</strain>
    </source>
</reference>
<comment type="caution">
    <text evidence="1">The sequence shown here is derived from an EMBL/GenBank/DDBJ whole genome shotgun (WGS) entry which is preliminary data.</text>
</comment>
<keyword evidence="2" id="KW-1185">Reference proteome</keyword>
<sequence>MRNYEEFLDKGFKAIVLLTDPYYELALRIFLLKRMAKTQISFFGDRDKIILAPAAEHFADIDLESEASLKSALKKASENVRNVLLSPVTRQLVATTPEQLVKRSDVAAAIDLLSRFTIVGHDADGLHFQDAIGELLGISIGDLPLPSRHSALEDVAARLRSLHIAELILEEDLIFDHYVREAMKPTAPELHKANASRHAQNSH</sequence>